<dbReference type="EMBL" id="JBHTEK010000006">
    <property type="protein sequence ID" value="MFC7671276.1"/>
    <property type="molecule type" value="Genomic_DNA"/>
</dbReference>
<dbReference type="Proteomes" id="UP001596513">
    <property type="component" value="Unassembled WGS sequence"/>
</dbReference>
<organism evidence="1 2">
    <name type="scientific">Hymenobacter humi</name>
    <dbReference type="NCBI Taxonomy" id="1411620"/>
    <lineage>
        <taxon>Bacteria</taxon>
        <taxon>Pseudomonadati</taxon>
        <taxon>Bacteroidota</taxon>
        <taxon>Cytophagia</taxon>
        <taxon>Cytophagales</taxon>
        <taxon>Hymenobacteraceae</taxon>
        <taxon>Hymenobacter</taxon>
    </lineage>
</organism>
<protein>
    <submittedName>
        <fullName evidence="1">Uncharacterized protein</fullName>
    </submittedName>
</protein>
<keyword evidence="2" id="KW-1185">Reference proteome</keyword>
<proteinExistence type="predicted"/>
<evidence type="ECO:0000313" key="1">
    <source>
        <dbReference type="EMBL" id="MFC7671276.1"/>
    </source>
</evidence>
<comment type="caution">
    <text evidence="1">The sequence shown here is derived from an EMBL/GenBank/DDBJ whole genome shotgun (WGS) entry which is preliminary data.</text>
</comment>
<name>A0ABW2UGP9_9BACT</name>
<dbReference type="SUPFAM" id="SSF56954">
    <property type="entry name" value="Outer membrane efflux proteins (OEP)"/>
    <property type="match status" value="1"/>
</dbReference>
<gene>
    <name evidence="1" type="ORF">ACFQT0_30640</name>
</gene>
<dbReference type="RefSeq" id="WP_380207282.1">
    <property type="nucleotide sequence ID" value="NZ_JBHTEK010000006.1"/>
</dbReference>
<sequence length="103" mass="11675">MEVSLYRVREQVESLFFGVLLADETTRLRQSLRADLRTRRTALAARRRYGTATGQDLARLDAETLSLDQQPARAWPSPAAACWPSSACCWAARCRRMLCWSSP</sequence>
<reference evidence="2" key="1">
    <citation type="journal article" date="2019" name="Int. J. Syst. Evol. Microbiol.">
        <title>The Global Catalogue of Microorganisms (GCM) 10K type strain sequencing project: providing services to taxonomists for standard genome sequencing and annotation.</title>
        <authorList>
            <consortium name="The Broad Institute Genomics Platform"/>
            <consortium name="The Broad Institute Genome Sequencing Center for Infectious Disease"/>
            <person name="Wu L."/>
            <person name="Ma J."/>
        </authorList>
    </citation>
    <scope>NUCLEOTIDE SEQUENCE [LARGE SCALE GENOMIC DNA]</scope>
    <source>
        <strain evidence="2">JCM 19635</strain>
    </source>
</reference>
<accession>A0ABW2UGP9</accession>
<evidence type="ECO:0000313" key="2">
    <source>
        <dbReference type="Proteomes" id="UP001596513"/>
    </source>
</evidence>